<organism evidence="1 2">
    <name type="scientific">Lactiplantibacillus xiangfangensis</name>
    <dbReference type="NCBI Taxonomy" id="942150"/>
    <lineage>
        <taxon>Bacteria</taxon>
        <taxon>Bacillati</taxon>
        <taxon>Bacillota</taxon>
        <taxon>Bacilli</taxon>
        <taxon>Lactobacillales</taxon>
        <taxon>Lactobacillaceae</taxon>
        <taxon>Lactiplantibacillus</taxon>
    </lineage>
</organism>
<name>A0A0R2M6I5_9LACO</name>
<gene>
    <name evidence="1" type="ORF">IV64_GL001547</name>
</gene>
<proteinExistence type="predicted"/>
<comment type="caution">
    <text evidence="1">The sequence shown here is derived from an EMBL/GenBank/DDBJ whole genome shotgun (WGS) entry which is preliminary data.</text>
</comment>
<protein>
    <submittedName>
        <fullName evidence="1">Uncharacterized protein</fullName>
    </submittedName>
</protein>
<dbReference type="Proteomes" id="UP000051783">
    <property type="component" value="Unassembled WGS sequence"/>
</dbReference>
<dbReference type="PATRIC" id="fig|942150.3.peg.1598"/>
<dbReference type="OrthoDB" id="1842465at2"/>
<dbReference type="EMBL" id="JQCL01000103">
    <property type="protein sequence ID" value="KRO07611.1"/>
    <property type="molecule type" value="Genomic_DNA"/>
</dbReference>
<evidence type="ECO:0000313" key="1">
    <source>
        <dbReference type="EMBL" id="KRO07611.1"/>
    </source>
</evidence>
<dbReference type="STRING" id="942150.IV64_GL001547"/>
<accession>A0A0R2M6I5</accession>
<dbReference type="AlphaFoldDB" id="A0A0R2M6I5"/>
<dbReference type="RefSeq" id="WP_057707922.1">
    <property type="nucleotide sequence ID" value="NZ_JQCL01000103.1"/>
</dbReference>
<reference evidence="1 2" key="1">
    <citation type="journal article" date="2015" name="Genome Announc.">
        <title>Expanding the biotechnology potential of lactobacilli through comparative genomics of 213 strains and associated genera.</title>
        <authorList>
            <person name="Sun Z."/>
            <person name="Harris H.M."/>
            <person name="McCann A."/>
            <person name="Guo C."/>
            <person name="Argimon S."/>
            <person name="Zhang W."/>
            <person name="Yang X."/>
            <person name="Jeffery I.B."/>
            <person name="Cooney J.C."/>
            <person name="Kagawa T.F."/>
            <person name="Liu W."/>
            <person name="Song Y."/>
            <person name="Salvetti E."/>
            <person name="Wrobel A."/>
            <person name="Rasinkangas P."/>
            <person name="Parkhill J."/>
            <person name="Rea M.C."/>
            <person name="O'Sullivan O."/>
            <person name="Ritari J."/>
            <person name="Douillard F.P."/>
            <person name="Paul Ross R."/>
            <person name="Yang R."/>
            <person name="Briner A.E."/>
            <person name="Felis G.E."/>
            <person name="de Vos W.M."/>
            <person name="Barrangou R."/>
            <person name="Klaenhammer T.R."/>
            <person name="Caufield P.W."/>
            <person name="Cui Y."/>
            <person name="Zhang H."/>
            <person name="O'Toole P.W."/>
        </authorList>
    </citation>
    <scope>NUCLEOTIDE SEQUENCE [LARGE SCALE GENOMIC DNA]</scope>
    <source>
        <strain evidence="1 2">LMG 26013</strain>
    </source>
</reference>
<keyword evidence="2" id="KW-1185">Reference proteome</keyword>
<sequence length="207" mass="23775">MAYSDEFLGYLELKQDLLFNKIPPEARKSYITQALEIGQEAASQVSTASITRLYEQASIKIVKVEKSGQLFKTKLRAQYEEGPNHTAKVTYYKESIENLARSGGLSYDQALKIHLAHEFFHYWEMEKATPVNEQLAKVKLTKVFGWQRYGTILRTSEIAANAFTKAFLKLPFLPNLYDYQYLMTTKELPADWLTQAHAAYQDEVGEN</sequence>
<evidence type="ECO:0000313" key="2">
    <source>
        <dbReference type="Proteomes" id="UP000051783"/>
    </source>
</evidence>